<reference evidence="1" key="1">
    <citation type="submission" date="2020-11" db="EMBL/GenBank/DDBJ databases">
        <title>Isolation and identification of active actinomycetes.</title>
        <authorList>
            <person name="Sun X."/>
        </authorList>
    </citation>
    <scope>NUCLEOTIDE SEQUENCE</scope>
    <source>
        <strain evidence="1">NEAU-A11</strain>
    </source>
</reference>
<dbReference type="EMBL" id="JADQTO010000002">
    <property type="protein sequence ID" value="MBG0560707.1"/>
    <property type="molecule type" value="Genomic_DNA"/>
</dbReference>
<sequence>MIQVAGEWWGTAAEIADQIGHGVTAATVRRWAERDDLTAVRTVDRAGRRQVRYLLGEAVVIERAKRHAHRGRQRARRTTNGLP</sequence>
<dbReference type="Proteomes" id="UP000598146">
    <property type="component" value="Unassembled WGS sequence"/>
</dbReference>
<protein>
    <submittedName>
        <fullName evidence="1">Uncharacterized protein</fullName>
    </submittedName>
</protein>
<comment type="caution">
    <text evidence="1">The sequence shown here is derived from an EMBL/GenBank/DDBJ whole genome shotgun (WGS) entry which is preliminary data.</text>
</comment>
<dbReference type="AlphaFoldDB" id="A0A931C4Z6"/>
<dbReference type="RefSeq" id="WP_196412510.1">
    <property type="nucleotide sequence ID" value="NZ_JADQTO010000002.1"/>
</dbReference>
<name>A0A931C4Z6_9ACTN</name>
<gene>
    <name evidence="1" type="ORF">I4J89_04400</name>
</gene>
<organism evidence="1 2">
    <name type="scientific">Actinoplanes aureus</name>
    <dbReference type="NCBI Taxonomy" id="2792083"/>
    <lineage>
        <taxon>Bacteria</taxon>
        <taxon>Bacillati</taxon>
        <taxon>Actinomycetota</taxon>
        <taxon>Actinomycetes</taxon>
        <taxon>Micromonosporales</taxon>
        <taxon>Micromonosporaceae</taxon>
        <taxon>Actinoplanes</taxon>
    </lineage>
</organism>
<proteinExistence type="predicted"/>
<evidence type="ECO:0000313" key="2">
    <source>
        <dbReference type="Proteomes" id="UP000598146"/>
    </source>
</evidence>
<keyword evidence="2" id="KW-1185">Reference proteome</keyword>
<evidence type="ECO:0000313" key="1">
    <source>
        <dbReference type="EMBL" id="MBG0560707.1"/>
    </source>
</evidence>
<accession>A0A931C4Z6</accession>